<dbReference type="EMBL" id="JABWUV010000044">
    <property type="protein sequence ID" value="KAF6269081.1"/>
    <property type="molecule type" value="Genomic_DNA"/>
</dbReference>
<accession>A0A7J7QYS6</accession>
<proteinExistence type="predicted"/>
<feature type="compositionally biased region" description="Basic and acidic residues" evidence="1">
    <location>
        <begin position="295"/>
        <end position="306"/>
    </location>
</feature>
<gene>
    <name evidence="2" type="ORF">mMyoMyo1_011266</name>
</gene>
<reference evidence="2 3" key="1">
    <citation type="journal article" date="2020" name="Nature">
        <title>Six reference-quality genomes reveal evolution of bat adaptations.</title>
        <authorList>
            <person name="Jebb D."/>
            <person name="Huang Z."/>
            <person name="Pippel M."/>
            <person name="Hughes G.M."/>
            <person name="Lavrichenko K."/>
            <person name="Devanna P."/>
            <person name="Winkler S."/>
            <person name="Jermiin L.S."/>
            <person name="Skirmuntt E.C."/>
            <person name="Katzourakis A."/>
            <person name="Burkitt-Gray L."/>
            <person name="Ray D.A."/>
            <person name="Sullivan K.A.M."/>
            <person name="Roscito J.G."/>
            <person name="Kirilenko B.M."/>
            <person name="Davalos L.M."/>
            <person name="Corthals A.P."/>
            <person name="Power M.L."/>
            <person name="Jones G."/>
            <person name="Ransome R.D."/>
            <person name="Dechmann D.K.N."/>
            <person name="Locatelli A.G."/>
            <person name="Puechmaille S.J."/>
            <person name="Fedrigo O."/>
            <person name="Jarvis E.D."/>
            <person name="Hiller M."/>
            <person name="Vernes S.C."/>
            <person name="Myers E.W."/>
            <person name="Teeling E.C."/>
        </authorList>
    </citation>
    <scope>NUCLEOTIDE SEQUENCE [LARGE SCALE GENOMIC DNA]</scope>
    <source>
        <strain evidence="2">MMyoMyo1</strain>
        <tissue evidence="2">Flight muscle</tissue>
    </source>
</reference>
<organism evidence="2 3">
    <name type="scientific">Myotis myotis</name>
    <name type="common">Greater mouse-eared bat</name>
    <name type="synonym">Vespertilio myotis</name>
    <dbReference type="NCBI Taxonomy" id="51298"/>
    <lineage>
        <taxon>Eukaryota</taxon>
        <taxon>Metazoa</taxon>
        <taxon>Chordata</taxon>
        <taxon>Craniata</taxon>
        <taxon>Vertebrata</taxon>
        <taxon>Euteleostomi</taxon>
        <taxon>Mammalia</taxon>
        <taxon>Eutheria</taxon>
        <taxon>Laurasiatheria</taxon>
        <taxon>Chiroptera</taxon>
        <taxon>Yangochiroptera</taxon>
        <taxon>Vespertilionidae</taxon>
        <taxon>Myotis</taxon>
    </lineage>
</organism>
<keyword evidence="3" id="KW-1185">Reference proteome</keyword>
<feature type="region of interest" description="Disordered" evidence="1">
    <location>
        <begin position="33"/>
        <end position="56"/>
    </location>
</feature>
<feature type="region of interest" description="Disordered" evidence="1">
    <location>
        <begin position="116"/>
        <end position="170"/>
    </location>
</feature>
<comment type="caution">
    <text evidence="2">The sequence shown here is derived from an EMBL/GenBank/DDBJ whole genome shotgun (WGS) entry which is preliminary data.</text>
</comment>
<feature type="region of interest" description="Disordered" evidence="1">
    <location>
        <begin position="265"/>
        <end position="306"/>
    </location>
</feature>
<feature type="region of interest" description="Disordered" evidence="1">
    <location>
        <begin position="201"/>
        <end position="248"/>
    </location>
</feature>
<name>A0A7J7QYS6_MYOMY</name>
<dbReference type="AlphaFoldDB" id="A0A7J7QYS6"/>
<dbReference type="VEuPathDB" id="HostDB:LOC118655274"/>
<evidence type="ECO:0000313" key="2">
    <source>
        <dbReference type="EMBL" id="KAF6269081.1"/>
    </source>
</evidence>
<feature type="compositionally biased region" description="Polar residues" evidence="1">
    <location>
        <begin position="35"/>
        <end position="47"/>
    </location>
</feature>
<feature type="compositionally biased region" description="Gly residues" evidence="1">
    <location>
        <begin position="128"/>
        <end position="141"/>
    </location>
</feature>
<dbReference type="Proteomes" id="UP000527355">
    <property type="component" value="Unassembled WGS sequence"/>
</dbReference>
<feature type="compositionally biased region" description="Low complexity" evidence="1">
    <location>
        <begin position="222"/>
        <end position="233"/>
    </location>
</feature>
<feature type="compositionally biased region" description="Low complexity" evidence="1">
    <location>
        <begin position="158"/>
        <end position="170"/>
    </location>
</feature>
<evidence type="ECO:0000256" key="1">
    <source>
        <dbReference type="SAM" id="MobiDB-lite"/>
    </source>
</evidence>
<protein>
    <submittedName>
        <fullName evidence="2">Uncharacterized protein</fullName>
    </submittedName>
</protein>
<evidence type="ECO:0000313" key="3">
    <source>
        <dbReference type="Proteomes" id="UP000527355"/>
    </source>
</evidence>
<sequence length="306" mass="31789">MGVRHPSDGGNRQPRHRCEPCVLSRGLWHGAGASLTGSWQPSAQAPRTSEPPWGTPRRRFLLLHRGPPGLGRPLCAQEQPRASTFSEPVAVLASPPTAPLRCLGVCAWGGHLPAPPGSRPPSCPFRTQGGGGPENHGTGRGGGDREPPPQGSGRTPAHADTGAARGLAAAPVSCQEAGDATPLLTWGVPIPRPFAAAEQFQLQPPRPSAAPGAGTCPRVGRAEVGQEPAAQQEGQGGEDRVPLEPGQLDPACVRAEGHLYWDSHKCPGPAGELTQNLPGAEAPGPTVFPNSAVRPRTDKAKPRDRT</sequence>